<reference evidence="1 2" key="1">
    <citation type="submission" date="2019-08" db="EMBL/GenBank/DDBJ databases">
        <title>Identification of Water Treatment Resistant and Multidrug Resistant Urinary Pathogenic Escherichia coli in Wastewater.</title>
        <authorList>
            <person name="Neumann N."/>
        </authorList>
    </citation>
    <scope>NUCLEOTIDE SEQUENCE [LARGE SCALE GENOMIC DNA]</scope>
    <source>
        <strain evidence="1 2">WU2356</strain>
    </source>
</reference>
<sequence length="328" mass="38476">MIYINQKKEDRTLPKTTNYTPILDLVSLPRIKSYQITFHTSNDYELYGAYLWCQQVGGNLYPLIQNLEITVRNAIDNAAKKRFGDYWWKQIYCNKNINSTNFMKKIDSAIDKLDREWVDFEKKRLGLKPWDSLPATSVIPIWPHDKIIAATDFSAWHYILNKEFISNNPGLNHKYLWPKSLSTAFKNYASINPDQSQINKELSDLIFDLRQYRNRLFHHEPLWVKAPTVTSPSTAIDTIRAKINNIEKVICAIDTRILDILHKVGLFRKIRRVCTIEELEIYTYIKKPEKLTKKQSRLLRGVYSKSSKNNESILLAHSNSSYVLNKFR</sequence>
<evidence type="ECO:0000313" key="2">
    <source>
        <dbReference type="Proteomes" id="UP000392867"/>
    </source>
</evidence>
<organism evidence="1 2">
    <name type="scientific">Escherichia coli</name>
    <dbReference type="NCBI Taxonomy" id="562"/>
    <lineage>
        <taxon>Bacteria</taxon>
        <taxon>Pseudomonadati</taxon>
        <taxon>Pseudomonadota</taxon>
        <taxon>Gammaproteobacteria</taxon>
        <taxon>Enterobacterales</taxon>
        <taxon>Enterobacteriaceae</taxon>
        <taxon>Escherichia</taxon>
    </lineage>
</organism>
<comment type="caution">
    <text evidence="1">The sequence shown here is derived from an EMBL/GenBank/DDBJ whole genome shotgun (WGS) entry which is preliminary data.</text>
</comment>
<accession>A0A5N8HA18</accession>
<name>A0A5N8HA18_ECOLX</name>
<proteinExistence type="predicted"/>
<dbReference type="AlphaFoldDB" id="A0A5N8HA18"/>
<protein>
    <recommendedName>
        <fullName evidence="3">CAAX protease</fullName>
    </recommendedName>
</protein>
<dbReference type="Proteomes" id="UP000392867">
    <property type="component" value="Unassembled WGS sequence"/>
</dbReference>
<dbReference type="EMBL" id="VOTT01000029">
    <property type="protein sequence ID" value="MPU48092.1"/>
    <property type="molecule type" value="Genomic_DNA"/>
</dbReference>
<gene>
    <name evidence="1" type="ORF">FVB16_04330</name>
</gene>
<evidence type="ECO:0008006" key="3">
    <source>
        <dbReference type="Google" id="ProtNLM"/>
    </source>
</evidence>
<evidence type="ECO:0000313" key="1">
    <source>
        <dbReference type="EMBL" id="MPU48092.1"/>
    </source>
</evidence>